<reference evidence="2 3" key="1">
    <citation type="journal article" date="2018" name="Sci. Rep.">
        <title>Genome sequence of the cauliflower mushroom Sparassis crispa (Hanabiratake) and its association with beneficial usage.</title>
        <authorList>
            <person name="Kiyama R."/>
            <person name="Furutani Y."/>
            <person name="Kawaguchi K."/>
            <person name="Nakanishi T."/>
        </authorList>
    </citation>
    <scope>NUCLEOTIDE SEQUENCE [LARGE SCALE GENOMIC DNA]</scope>
</reference>
<accession>A0A401H398</accession>
<dbReference type="SUPFAM" id="SSF90073">
    <property type="entry name" value="GCM domain"/>
    <property type="match status" value="1"/>
</dbReference>
<comment type="caution">
    <text evidence="2">The sequence shown here is derived from an EMBL/GenBank/DDBJ whole genome shotgun (WGS) entry which is preliminary data.</text>
</comment>
<dbReference type="GO" id="GO:0006355">
    <property type="term" value="P:regulation of DNA-templated transcription"/>
    <property type="evidence" value="ECO:0007669"/>
    <property type="project" value="InterPro"/>
</dbReference>
<dbReference type="RefSeq" id="XP_027619828.1">
    <property type="nucleotide sequence ID" value="XM_027764027.1"/>
</dbReference>
<dbReference type="EMBL" id="BFAD01000014">
    <property type="protein sequence ID" value="GBE88915.1"/>
    <property type="molecule type" value="Genomic_DNA"/>
</dbReference>
<dbReference type="InParanoid" id="A0A401H398"/>
<evidence type="ECO:0008006" key="4">
    <source>
        <dbReference type="Google" id="ProtNLM"/>
    </source>
</evidence>
<sequence length="444" mass="49304">MPGFNAHQSSLPYSDIPFAPDAHPTNILNHTPVIQEAHFGGHQSGAIYPAADGTEPDHNASPRDLGTLHAHSSTPFPFSMQTPYPPSFPPYAVFPPPFMPYPSYTPHISYWPPSLPRNDVHGERQRPGGTQPHSGEASRDLVGERTTSEKCHVSEADKIVDALDWPSSSVRREEPINMDDKKWKQTKWQWRSQGNRPSKGGAEVRVCLGVFQCITCLYLIWPKMDPAQRQIQLQQGCRNPRCRDSKLVLHACQAKVFHYRVTRDGQEFLVWEHEGEHAHPRPPGVPLSKAEEVAFDAQVLRRPGASAHELRTRDTAPDSVPLAEITPVLANPRAARYEMSKSHAHLGLLPAAGKGAFGVLHSLGSLNEKLKQEFIINSSFTGPTFFIMQTEFMKQIITDSVEDWILLAAGGPDAGHHGFVTDADQSFFRDGHLIVTCTFSTVLC</sequence>
<name>A0A401H398_9APHY</name>
<dbReference type="Proteomes" id="UP000287166">
    <property type="component" value="Unassembled WGS sequence"/>
</dbReference>
<keyword evidence="3" id="KW-1185">Reference proteome</keyword>
<feature type="compositionally biased region" description="Basic and acidic residues" evidence="1">
    <location>
        <begin position="136"/>
        <end position="150"/>
    </location>
</feature>
<dbReference type="OrthoDB" id="2799524at2759"/>
<dbReference type="AlphaFoldDB" id="A0A401H398"/>
<feature type="region of interest" description="Disordered" evidence="1">
    <location>
        <begin position="43"/>
        <end position="73"/>
    </location>
</feature>
<dbReference type="GO" id="GO:0003677">
    <property type="term" value="F:DNA binding"/>
    <property type="evidence" value="ECO:0007669"/>
    <property type="project" value="InterPro"/>
</dbReference>
<proteinExistence type="predicted"/>
<protein>
    <recommendedName>
        <fullName evidence="4">GCM domain-containing protein</fullName>
    </recommendedName>
</protein>
<evidence type="ECO:0000256" key="1">
    <source>
        <dbReference type="SAM" id="MobiDB-lite"/>
    </source>
</evidence>
<dbReference type="InterPro" id="IPR036115">
    <property type="entry name" value="GCM_dom_sf"/>
</dbReference>
<evidence type="ECO:0000313" key="3">
    <source>
        <dbReference type="Proteomes" id="UP000287166"/>
    </source>
</evidence>
<dbReference type="STRING" id="139825.A0A401H398"/>
<dbReference type="GeneID" id="38785832"/>
<evidence type="ECO:0000313" key="2">
    <source>
        <dbReference type="EMBL" id="GBE88915.1"/>
    </source>
</evidence>
<gene>
    <name evidence="2" type="ORF">SCP_1403230</name>
</gene>
<organism evidence="2 3">
    <name type="scientific">Sparassis crispa</name>
    <dbReference type="NCBI Taxonomy" id="139825"/>
    <lineage>
        <taxon>Eukaryota</taxon>
        <taxon>Fungi</taxon>
        <taxon>Dikarya</taxon>
        <taxon>Basidiomycota</taxon>
        <taxon>Agaricomycotina</taxon>
        <taxon>Agaricomycetes</taxon>
        <taxon>Polyporales</taxon>
        <taxon>Sparassidaceae</taxon>
        <taxon>Sparassis</taxon>
    </lineage>
</organism>
<feature type="region of interest" description="Disordered" evidence="1">
    <location>
        <begin position="115"/>
        <end position="150"/>
    </location>
</feature>